<organism evidence="1 2">
    <name type="scientific">Musa troglodytarum</name>
    <name type="common">fe'i banana</name>
    <dbReference type="NCBI Taxonomy" id="320322"/>
    <lineage>
        <taxon>Eukaryota</taxon>
        <taxon>Viridiplantae</taxon>
        <taxon>Streptophyta</taxon>
        <taxon>Embryophyta</taxon>
        <taxon>Tracheophyta</taxon>
        <taxon>Spermatophyta</taxon>
        <taxon>Magnoliopsida</taxon>
        <taxon>Liliopsida</taxon>
        <taxon>Zingiberales</taxon>
        <taxon>Musaceae</taxon>
        <taxon>Musa</taxon>
    </lineage>
</organism>
<dbReference type="AlphaFoldDB" id="A0A9E7E988"/>
<dbReference type="EMBL" id="CP097502">
    <property type="protein sequence ID" value="URD72681.1"/>
    <property type="molecule type" value="Genomic_DNA"/>
</dbReference>
<evidence type="ECO:0000313" key="1">
    <source>
        <dbReference type="EMBL" id="URD72681.1"/>
    </source>
</evidence>
<keyword evidence="2" id="KW-1185">Reference proteome</keyword>
<name>A0A9E7E988_9LILI</name>
<dbReference type="Proteomes" id="UP001055439">
    <property type="component" value="Chromosome 1"/>
</dbReference>
<proteinExistence type="predicted"/>
<reference evidence="1" key="1">
    <citation type="submission" date="2022-05" db="EMBL/GenBank/DDBJ databases">
        <title>The Musa troglodytarum L. genome provides insights into the mechanism of non-climacteric behaviour and enrichment of carotenoids.</title>
        <authorList>
            <person name="Wang J."/>
        </authorList>
    </citation>
    <scope>NUCLEOTIDE SEQUENCE</scope>
    <source>
        <tissue evidence="1">Leaf</tissue>
    </source>
</reference>
<sequence>MMAMHGASRIPRSGKPFTTLFLVEMFPYSVCCTCGNLDLPCYLRAGMSSFSLEAKVTPNGKKKTQEINLCGCASNYFKGLLMRLTEGNPIAIRSTEDFSPHNSTLECILDKLGALEIPAAFFLPVDLQEVNSRVLSAATWRGGLKLSLSRNHGDVKAMKQFFVLGESQFVDVVVTDMYFVPACPPILPWHDEWVNNEGHFGCTDSFDWDCGN</sequence>
<evidence type="ECO:0000313" key="2">
    <source>
        <dbReference type="Proteomes" id="UP001055439"/>
    </source>
</evidence>
<protein>
    <submittedName>
        <fullName evidence="1">Uncharacterized protein</fullName>
    </submittedName>
</protein>
<accession>A0A9E7E988</accession>
<feature type="non-terminal residue" evidence="1">
    <location>
        <position position="212"/>
    </location>
</feature>
<gene>
    <name evidence="1" type="ORF">MUK42_35536</name>
</gene>